<feature type="compositionally biased region" description="Acidic residues" evidence="2">
    <location>
        <begin position="247"/>
        <end position="259"/>
    </location>
</feature>
<dbReference type="AlphaFoldDB" id="A0AA39LSU0"/>
<name>A0AA39LSU0_9BILA</name>
<comment type="caution">
    <text evidence="3">The sequence shown here is derived from an EMBL/GenBank/DDBJ whole genome shotgun (WGS) entry which is preliminary data.</text>
</comment>
<feature type="compositionally biased region" description="Basic residues" evidence="2">
    <location>
        <begin position="318"/>
        <end position="329"/>
    </location>
</feature>
<dbReference type="Proteomes" id="UP001175271">
    <property type="component" value="Unassembled WGS sequence"/>
</dbReference>
<feature type="region of interest" description="Disordered" evidence="2">
    <location>
        <begin position="190"/>
        <end position="339"/>
    </location>
</feature>
<evidence type="ECO:0000313" key="4">
    <source>
        <dbReference type="Proteomes" id="UP001175271"/>
    </source>
</evidence>
<proteinExistence type="predicted"/>
<dbReference type="EMBL" id="JAUCMV010000003">
    <property type="protein sequence ID" value="KAK0408080.1"/>
    <property type="molecule type" value="Genomic_DNA"/>
</dbReference>
<feature type="region of interest" description="Disordered" evidence="2">
    <location>
        <begin position="107"/>
        <end position="133"/>
    </location>
</feature>
<keyword evidence="1" id="KW-0175">Coiled coil</keyword>
<evidence type="ECO:0000313" key="3">
    <source>
        <dbReference type="EMBL" id="KAK0408080.1"/>
    </source>
</evidence>
<feature type="compositionally biased region" description="Polar residues" evidence="2">
    <location>
        <begin position="267"/>
        <end position="282"/>
    </location>
</feature>
<feature type="compositionally biased region" description="Basic and acidic residues" evidence="2">
    <location>
        <begin position="198"/>
        <end position="222"/>
    </location>
</feature>
<evidence type="ECO:0000256" key="1">
    <source>
        <dbReference type="SAM" id="Coils"/>
    </source>
</evidence>
<feature type="coiled-coil region" evidence="1">
    <location>
        <begin position="30"/>
        <end position="57"/>
    </location>
</feature>
<protein>
    <submittedName>
        <fullName evidence="3">Uncharacterized protein</fullName>
    </submittedName>
</protein>
<gene>
    <name evidence="3" type="ORF">QR680_003763</name>
</gene>
<reference evidence="3" key="1">
    <citation type="submission" date="2023-06" db="EMBL/GenBank/DDBJ databases">
        <title>Genomic analysis of the entomopathogenic nematode Steinernema hermaphroditum.</title>
        <authorList>
            <person name="Schwarz E.M."/>
            <person name="Heppert J.K."/>
            <person name="Baniya A."/>
            <person name="Schwartz H.T."/>
            <person name="Tan C.-H."/>
            <person name="Antoshechkin I."/>
            <person name="Sternberg P.W."/>
            <person name="Goodrich-Blair H."/>
            <person name="Dillman A.R."/>
        </authorList>
    </citation>
    <scope>NUCLEOTIDE SEQUENCE</scope>
    <source>
        <strain evidence="3">PS9179</strain>
        <tissue evidence="3">Whole animal</tissue>
    </source>
</reference>
<sequence>MFHKYCDVKNDDLISFEDVEWDGISQQPKIAEDSDEIRRLKKLVEDLTKQVDIYKKRYENMWKVYKELAGSPFASTEKRASSTTENSVADKKVNIRDYFEPLLDLADAQSRSPVPTPPSHLARNTKVGEPNKAAQQAGTILVLEDIEPQEDRLFETSTKEEVRTSKSPDEKIEKLEDFFRFEAVVSLESAATNDLISEEPKEHELKSHEKMSDHKEEEDLIRFDTILDLEDGPLETSPSKESSLELSDWESEPNEEGETDAVKYGWEQSSRNSDSGHGSNNPDDSSDFESEDSSKVTSPEEDSSSSDAPDQPVEPRQKPRFSRRRRVFRSRNQDPQKKIQCPTVAAMYGWNRKDAFDPVDLSQPKERYNFGDVSVNRRRYLGGDAGEIDEWGGPLDM</sequence>
<evidence type="ECO:0000256" key="2">
    <source>
        <dbReference type="SAM" id="MobiDB-lite"/>
    </source>
</evidence>
<organism evidence="3 4">
    <name type="scientific">Steinernema hermaphroditum</name>
    <dbReference type="NCBI Taxonomy" id="289476"/>
    <lineage>
        <taxon>Eukaryota</taxon>
        <taxon>Metazoa</taxon>
        <taxon>Ecdysozoa</taxon>
        <taxon>Nematoda</taxon>
        <taxon>Chromadorea</taxon>
        <taxon>Rhabditida</taxon>
        <taxon>Tylenchina</taxon>
        <taxon>Panagrolaimomorpha</taxon>
        <taxon>Strongyloidoidea</taxon>
        <taxon>Steinernematidae</taxon>
        <taxon>Steinernema</taxon>
    </lineage>
</organism>
<accession>A0AA39LSU0</accession>
<keyword evidence="4" id="KW-1185">Reference proteome</keyword>